<reference evidence="2 3" key="1">
    <citation type="submission" date="2021-03" db="EMBL/GenBank/DDBJ databases">
        <title>Fibrella sp. HMF5405 genome sequencing and assembly.</title>
        <authorList>
            <person name="Kang H."/>
            <person name="Kim H."/>
            <person name="Bae S."/>
            <person name="Joh K."/>
        </authorList>
    </citation>
    <scope>NUCLEOTIDE SEQUENCE [LARGE SCALE GENOMIC DNA]</scope>
    <source>
        <strain evidence="2 3">HMF5405</strain>
    </source>
</reference>
<dbReference type="SUPFAM" id="SSF53335">
    <property type="entry name" value="S-adenosyl-L-methionine-dependent methyltransferases"/>
    <property type="match status" value="1"/>
</dbReference>
<keyword evidence="2" id="KW-0489">Methyltransferase</keyword>
<dbReference type="Pfam" id="PF05050">
    <property type="entry name" value="Methyltransf_21"/>
    <property type="match status" value="1"/>
</dbReference>
<dbReference type="PANTHER" id="PTHR34203">
    <property type="entry name" value="METHYLTRANSFERASE, FKBM FAMILY PROTEIN"/>
    <property type="match status" value="1"/>
</dbReference>
<dbReference type="EMBL" id="JAFMYW010000009">
    <property type="protein sequence ID" value="MBO0952025.1"/>
    <property type="molecule type" value="Genomic_DNA"/>
</dbReference>
<dbReference type="InterPro" id="IPR029063">
    <property type="entry name" value="SAM-dependent_MTases_sf"/>
</dbReference>
<keyword evidence="2" id="KW-0808">Transferase</keyword>
<dbReference type="Gene3D" id="3.40.50.150">
    <property type="entry name" value="Vaccinia Virus protein VP39"/>
    <property type="match status" value="1"/>
</dbReference>
<proteinExistence type="predicted"/>
<dbReference type="RefSeq" id="WP_207331972.1">
    <property type="nucleotide sequence ID" value="NZ_JAFMYW010000009.1"/>
</dbReference>
<keyword evidence="3" id="KW-1185">Reference proteome</keyword>
<sequence>MPAEGINRYVRLWQHIANPAEYIMHKSDRRHRSLSFTTKPLPLHFQVTEPLYQVFKELFMQDVYEIDALVAQLPEQPVVIDIGANAGFFAVQLLSKIKRATVYAYEPVPANVQAFQQTLEANPRLKRTVHLFQMAVTGHHKAVIDLFAEAADDNQVVASVLASFHENNTRTLTVKGITLTSIIESNNLAVIDLLKMDCEGSEYDIFYNTDPDLFRRVRHIVMEVHDLDADRNNVSALTTYLESLGFQTKHVPINSFCHSLEGIAAGR</sequence>
<accession>A0ABS3JPV1</accession>
<dbReference type="GO" id="GO:0032259">
    <property type="term" value="P:methylation"/>
    <property type="evidence" value="ECO:0007669"/>
    <property type="project" value="UniProtKB-KW"/>
</dbReference>
<dbReference type="GO" id="GO:0008168">
    <property type="term" value="F:methyltransferase activity"/>
    <property type="evidence" value="ECO:0007669"/>
    <property type="project" value="UniProtKB-KW"/>
</dbReference>
<name>A0ABS3JPV1_9BACT</name>
<protein>
    <submittedName>
        <fullName evidence="2">FkbM family methyltransferase</fullName>
    </submittedName>
</protein>
<dbReference type="Proteomes" id="UP000664628">
    <property type="component" value="Unassembled WGS sequence"/>
</dbReference>
<evidence type="ECO:0000313" key="2">
    <source>
        <dbReference type="EMBL" id="MBO0952025.1"/>
    </source>
</evidence>
<dbReference type="PANTHER" id="PTHR34203:SF15">
    <property type="entry name" value="SLL1173 PROTEIN"/>
    <property type="match status" value="1"/>
</dbReference>
<organism evidence="2 3">
    <name type="scientific">Fibrella forsythiae</name>
    <dbReference type="NCBI Taxonomy" id="2817061"/>
    <lineage>
        <taxon>Bacteria</taxon>
        <taxon>Pseudomonadati</taxon>
        <taxon>Bacteroidota</taxon>
        <taxon>Cytophagia</taxon>
        <taxon>Cytophagales</taxon>
        <taxon>Spirosomataceae</taxon>
        <taxon>Fibrella</taxon>
    </lineage>
</organism>
<dbReference type="NCBIfam" id="TIGR01444">
    <property type="entry name" value="fkbM_fam"/>
    <property type="match status" value="1"/>
</dbReference>
<evidence type="ECO:0000313" key="3">
    <source>
        <dbReference type="Proteomes" id="UP000664628"/>
    </source>
</evidence>
<dbReference type="InterPro" id="IPR052514">
    <property type="entry name" value="SAM-dependent_MTase"/>
</dbReference>
<gene>
    <name evidence="2" type="ORF">J2I46_25820</name>
</gene>
<comment type="caution">
    <text evidence="2">The sequence shown here is derived from an EMBL/GenBank/DDBJ whole genome shotgun (WGS) entry which is preliminary data.</text>
</comment>
<feature type="domain" description="Methyltransferase FkbM" evidence="1">
    <location>
        <begin position="81"/>
        <end position="247"/>
    </location>
</feature>
<dbReference type="InterPro" id="IPR006342">
    <property type="entry name" value="FkbM_mtfrase"/>
</dbReference>
<evidence type="ECO:0000259" key="1">
    <source>
        <dbReference type="Pfam" id="PF05050"/>
    </source>
</evidence>